<dbReference type="EMBL" id="CP113403">
    <property type="protein sequence ID" value="WAI17836.1"/>
    <property type="molecule type" value="Genomic_DNA"/>
</dbReference>
<evidence type="ECO:0000313" key="2">
    <source>
        <dbReference type="Proteomes" id="UP001163441"/>
    </source>
</evidence>
<reference evidence="1" key="1">
    <citation type="submission" date="2022-11" db="EMBL/GenBank/DDBJ databases">
        <title>The whole genome sequencing of pests is an important tool to study the evolution of the plant-insect interaction and insecticide resistance.</title>
        <authorList>
            <person name="Kananovich Y."/>
        </authorList>
    </citation>
    <scope>NUCLEOTIDE SEQUENCE</scope>
    <source>
        <strain evidence="1">BSU_Aph_2016</strain>
    </source>
</reference>
<dbReference type="Gene3D" id="3.40.250.10">
    <property type="entry name" value="Rhodanese-like domain"/>
    <property type="match status" value="1"/>
</dbReference>
<protein>
    <submittedName>
        <fullName evidence="1">Rhodanese-like domain-containing protein</fullName>
    </submittedName>
</protein>
<sequence>MNNILFFISNNLILSTIWFLLFSIIIFLIFKQFYLKEKLINNFYAIELINKKNAKIIDTRSFESYNSGHILNAIHIPLQNISFKKVKELNLPAIVPVILIIDSSKNNNKYVKFFIDNGIKNIYILKNGMDSWNIENLPVITNQNNNY</sequence>
<name>A0A4D6XR44_9GAMM</name>
<evidence type="ECO:0000313" key="1">
    <source>
        <dbReference type="EMBL" id="WAI17836.1"/>
    </source>
</evidence>
<dbReference type="OrthoDB" id="9808735at2"/>
<dbReference type="InterPro" id="IPR036873">
    <property type="entry name" value="Rhodanese-like_dom_sf"/>
</dbReference>
<gene>
    <name evidence="1" type="ORF">OWM53_00265</name>
</gene>
<dbReference type="InterPro" id="IPR001763">
    <property type="entry name" value="Rhodanese-like_dom"/>
</dbReference>
<dbReference type="RefSeq" id="WP_158360373.1">
    <property type="nucleotide sequence ID" value="NZ_CP034897.1"/>
</dbReference>
<organism evidence="1 2">
    <name type="scientific">Buchnera aphidicola</name>
    <name type="common">Aphis craccivora</name>
    <dbReference type="NCBI Taxonomy" id="466616"/>
    <lineage>
        <taxon>Bacteria</taxon>
        <taxon>Pseudomonadati</taxon>
        <taxon>Pseudomonadota</taxon>
        <taxon>Gammaproteobacteria</taxon>
        <taxon>Enterobacterales</taxon>
        <taxon>Erwiniaceae</taxon>
        <taxon>Buchnera</taxon>
    </lineage>
</organism>
<dbReference type="Proteomes" id="UP001163441">
    <property type="component" value="Chromosome"/>
</dbReference>
<dbReference type="SMART" id="SM00450">
    <property type="entry name" value="RHOD"/>
    <property type="match status" value="1"/>
</dbReference>
<accession>A0A4D6XR44</accession>
<dbReference type="AlphaFoldDB" id="A0A4D6XR44"/>
<dbReference type="CDD" id="cd00158">
    <property type="entry name" value="RHOD"/>
    <property type="match status" value="1"/>
</dbReference>
<dbReference type="SUPFAM" id="SSF52821">
    <property type="entry name" value="Rhodanese/Cell cycle control phosphatase"/>
    <property type="match status" value="1"/>
</dbReference>
<dbReference type="PROSITE" id="PS50206">
    <property type="entry name" value="RHODANESE_3"/>
    <property type="match status" value="1"/>
</dbReference>
<proteinExistence type="predicted"/>
<dbReference type="Pfam" id="PF00581">
    <property type="entry name" value="Rhodanese"/>
    <property type="match status" value="1"/>
</dbReference>